<sequence length="137" mass="15989">LKYGGWIEIVEGNPDFKNGGKIFKEFYKLSAATAFREKGVDPDIVNILPKFIEENEELTDFGYSRVDAPLGDWSGYLGFVMLKSVRKIFEDFVFMQDLMKISKEQYNELLDNFEKESNENKTILELYRFFARKGQIS</sequence>
<gene>
    <name evidence="1" type="ORF">RPERSI_LOCUS6242</name>
</gene>
<evidence type="ECO:0000313" key="1">
    <source>
        <dbReference type="EMBL" id="CAG8609378.1"/>
    </source>
</evidence>
<dbReference type="Proteomes" id="UP000789920">
    <property type="component" value="Unassembled WGS sequence"/>
</dbReference>
<feature type="non-terminal residue" evidence="1">
    <location>
        <position position="1"/>
    </location>
</feature>
<protein>
    <submittedName>
        <fullName evidence="1">18184_t:CDS:1</fullName>
    </submittedName>
</protein>
<accession>A0ACA9MSF0</accession>
<comment type="caution">
    <text evidence="1">The sequence shown here is derived from an EMBL/GenBank/DDBJ whole genome shotgun (WGS) entry which is preliminary data.</text>
</comment>
<name>A0ACA9MSF0_9GLOM</name>
<reference evidence="1" key="1">
    <citation type="submission" date="2021-06" db="EMBL/GenBank/DDBJ databases">
        <authorList>
            <person name="Kallberg Y."/>
            <person name="Tangrot J."/>
            <person name="Rosling A."/>
        </authorList>
    </citation>
    <scope>NUCLEOTIDE SEQUENCE</scope>
    <source>
        <strain evidence="1">MA461A</strain>
    </source>
</reference>
<evidence type="ECO:0000313" key="2">
    <source>
        <dbReference type="Proteomes" id="UP000789920"/>
    </source>
</evidence>
<proteinExistence type="predicted"/>
<dbReference type="EMBL" id="CAJVQC010009807">
    <property type="protein sequence ID" value="CAG8609378.1"/>
    <property type="molecule type" value="Genomic_DNA"/>
</dbReference>
<keyword evidence="2" id="KW-1185">Reference proteome</keyword>
<organism evidence="1 2">
    <name type="scientific">Racocetra persica</name>
    <dbReference type="NCBI Taxonomy" id="160502"/>
    <lineage>
        <taxon>Eukaryota</taxon>
        <taxon>Fungi</taxon>
        <taxon>Fungi incertae sedis</taxon>
        <taxon>Mucoromycota</taxon>
        <taxon>Glomeromycotina</taxon>
        <taxon>Glomeromycetes</taxon>
        <taxon>Diversisporales</taxon>
        <taxon>Gigasporaceae</taxon>
        <taxon>Racocetra</taxon>
    </lineage>
</organism>